<dbReference type="EMBL" id="JAKLTR010000011">
    <property type="protein sequence ID" value="MCG2616097.1"/>
    <property type="molecule type" value="Genomic_DNA"/>
</dbReference>
<gene>
    <name evidence="2" type="ORF">LZZ85_17505</name>
</gene>
<keyword evidence="2" id="KW-0503">Monooxygenase</keyword>
<dbReference type="PANTHER" id="PTHR33336">
    <property type="entry name" value="QUINOL MONOOXYGENASE YGIN-RELATED"/>
    <property type="match status" value="1"/>
</dbReference>
<dbReference type="GO" id="GO:0004497">
    <property type="term" value="F:monooxygenase activity"/>
    <property type="evidence" value="ECO:0007669"/>
    <property type="project" value="UniProtKB-KW"/>
</dbReference>
<dbReference type="RefSeq" id="WP_237874635.1">
    <property type="nucleotide sequence ID" value="NZ_JAKLTR010000011.1"/>
</dbReference>
<dbReference type="Gene3D" id="3.30.70.100">
    <property type="match status" value="1"/>
</dbReference>
<reference evidence="2" key="1">
    <citation type="submission" date="2022-01" db="EMBL/GenBank/DDBJ databases">
        <authorList>
            <person name="Jo J.-H."/>
            <person name="Im W.-T."/>
        </authorList>
    </citation>
    <scope>NUCLEOTIDE SEQUENCE</scope>
    <source>
        <strain evidence="2">NA20</strain>
    </source>
</reference>
<dbReference type="Proteomes" id="UP001165367">
    <property type="component" value="Unassembled WGS sequence"/>
</dbReference>
<evidence type="ECO:0000313" key="2">
    <source>
        <dbReference type="EMBL" id="MCG2616097.1"/>
    </source>
</evidence>
<dbReference type="PROSITE" id="PS51725">
    <property type="entry name" value="ABM"/>
    <property type="match status" value="1"/>
</dbReference>
<dbReference type="PANTHER" id="PTHR33336:SF15">
    <property type="entry name" value="ABM DOMAIN-CONTAINING PROTEIN"/>
    <property type="match status" value="1"/>
</dbReference>
<dbReference type="InterPro" id="IPR007138">
    <property type="entry name" value="ABM_dom"/>
</dbReference>
<protein>
    <submittedName>
        <fullName evidence="2">Antibiotic biosynthesis monooxygenase</fullName>
    </submittedName>
</protein>
<dbReference type="InterPro" id="IPR011008">
    <property type="entry name" value="Dimeric_a/b-barrel"/>
</dbReference>
<name>A0ABS9KUY7_9BACT</name>
<proteinExistence type="predicted"/>
<sequence>MKIYLTAIVKAKESSSAKVLSVLHHMVEETRKEPANELYQLHQDLTEENVFVFYEIWKSAEGLASHNEQPYIKAFADLVNDHLTEPPAIYQTTLIT</sequence>
<dbReference type="SUPFAM" id="SSF54909">
    <property type="entry name" value="Dimeric alpha+beta barrel"/>
    <property type="match status" value="1"/>
</dbReference>
<evidence type="ECO:0000313" key="3">
    <source>
        <dbReference type="Proteomes" id="UP001165367"/>
    </source>
</evidence>
<evidence type="ECO:0000259" key="1">
    <source>
        <dbReference type="PROSITE" id="PS51725"/>
    </source>
</evidence>
<dbReference type="InterPro" id="IPR050744">
    <property type="entry name" value="AI-2_Isomerase_LsrG"/>
</dbReference>
<keyword evidence="2" id="KW-0560">Oxidoreductase</keyword>
<feature type="domain" description="ABM" evidence="1">
    <location>
        <begin position="3"/>
        <end position="91"/>
    </location>
</feature>
<organism evidence="2 3">
    <name type="scientific">Terrimonas ginsenosidimutans</name>
    <dbReference type="NCBI Taxonomy" id="2908004"/>
    <lineage>
        <taxon>Bacteria</taxon>
        <taxon>Pseudomonadati</taxon>
        <taxon>Bacteroidota</taxon>
        <taxon>Chitinophagia</taxon>
        <taxon>Chitinophagales</taxon>
        <taxon>Chitinophagaceae</taxon>
        <taxon>Terrimonas</taxon>
    </lineage>
</organism>
<accession>A0ABS9KUY7</accession>
<keyword evidence="3" id="KW-1185">Reference proteome</keyword>
<comment type="caution">
    <text evidence="2">The sequence shown here is derived from an EMBL/GenBank/DDBJ whole genome shotgun (WGS) entry which is preliminary data.</text>
</comment>
<dbReference type="Pfam" id="PF03992">
    <property type="entry name" value="ABM"/>
    <property type="match status" value="1"/>
</dbReference>